<dbReference type="PANTHER" id="PTHR45856">
    <property type="entry name" value="ALPHA/BETA-HYDROLASES SUPERFAMILY PROTEIN"/>
    <property type="match status" value="1"/>
</dbReference>
<dbReference type="GO" id="GO:0006629">
    <property type="term" value="P:lipid metabolic process"/>
    <property type="evidence" value="ECO:0007669"/>
    <property type="project" value="InterPro"/>
</dbReference>
<gene>
    <name evidence="3" type="ORF">RclHR1_00950005</name>
</gene>
<sequence>MKEMKEMEEIDDKEFYLYYLNDLSFIPRPSNWIEVIMDKKIFSLFKTTLEYIRFIHVMAGHITLSFLTDFTLPLSQPFNFMFMITSFLIISLLLFPANIIIEICRLFNLFNFEFYDEAKWNRMTARKGLDKIKNIVQRGRKVLSSDFHGSQIFNLDMVETLLILSTIIYDQNVDKMHQVFRNLKIHEGNDFNELIDDCRVAYEDIDKKAKKLKMKFLPLSELGIPDSLFSGMYLSEHNDDLENNFIVVTFKGTSPTNFVEWLTDFLFMRVDASQFLFGEIHKGFYENFFPKTLDKTKESYPAKRMVESICNLAKKMHERNKKKVNVWITGHSLGAALAQVFYARLMKIDPLPDYCVLRDAYVFAGPAVGDKDFASTFNGIFNKNFKENRMLWRIVNTNDIVTKMPPQHLYGMLRRYITKDDILNYYSVGYKIQLFLDNNKPKGVVLRKKNDDEEEKDDNLGSMEDMLSKKLIDDRKDYEDSRFTLNNILNSILGKHNIASYYDYDINHSPNELIMDKIETFIPGIIHNHFPHRYFMAMERLRSNEYELVVGEYKNIIDKLLADAHVVF</sequence>
<dbReference type="AlphaFoldDB" id="A0A2Z6S4L3"/>
<keyword evidence="1" id="KW-0472">Membrane</keyword>
<keyword evidence="1" id="KW-1133">Transmembrane helix</keyword>
<feature type="transmembrane region" description="Helical" evidence="1">
    <location>
        <begin position="324"/>
        <end position="342"/>
    </location>
</feature>
<dbReference type="Pfam" id="PF01764">
    <property type="entry name" value="Lipase_3"/>
    <property type="match status" value="1"/>
</dbReference>
<feature type="transmembrane region" description="Helical" evidence="1">
    <location>
        <begin position="51"/>
        <end position="68"/>
    </location>
</feature>
<dbReference type="STRING" id="94130.A0A2Z6S4L3"/>
<dbReference type="SUPFAM" id="SSF53474">
    <property type="entry name" value="alpha/beta-Hydrolases"/>
    <property type="match status" value="1"/>
</dbReference>
<dbReference type="PANTHER" id="PTHR45856:SF24">
    <property type="entry name" value="FUNGAL LIPASE-LIKE DOMAIN-CONTAINING PROTEIN"/>
    <property type="match status" value="1"/>
</dbReference>
<accession>A0A2Z6S4L3</accession>
<feature type="domain" description="Fungal lipase-type" evidence="2">
    <location>
        <begin position="247"/>
        <end position="407"/>
    </location>
</feature>
<feature type="transmembrane region" description="Helical" evidence="1">
    <location>
        <begin position="80"/>
        <end position="101"/>
    </location>
</feature>
<comment type="caution">
    <text evidence="3">The sequence shown here is derived from an EMBL/GenBank/DDBJ whole genome shotgun (WGS) entry which is preliminary data.</text>
</comment>
<reference evidence="3 4" key="1">
    <citation type="submission" date="2017-11" db="EMBL/GenBank/DDBJ databases">
        <title>The genome of Rhizophagus clarus HR1 reveals common genetic basis of auxotrophy among arbuscular mycorrhizal fungi.</title>
        <authorList>
            <person name="Kobayashi Y."/>
        </authorList>
    </citation>
    <scope>NUCLEOTIDE SEQUENCE [LARGE SCALE GENOMIC DNA]</scope>
    <source>
        <strain evidence="3 4">HR1</strain>
    </source>
</reference>
<evidence type="ECO:0000259" key="2">
    <source>
        <dbReference type="Pfam" id="PF01764"/>
    </source>
</evidence>
<dbReference type="EMBL" id="BEXD01004370">
    <property type="protein sequence ID" value="GBC10268.1"/>
    <property type="molecule type" value="Genomic_DNA"/>
</dbReference>
<evidence type="ECO:0000313" key="3">
    <source>
        <dbReference type="EMBL" id="GBC10268.1"/>
    </source>
</evidence>
<organism evidence="3 4">
    <name type="scientific">Rhizophagus clarus</name>
    <dbReference type="NCBI Taxonomy" id="94130"/>
    <lineage>
        <taxon>Eukaryota</taxon>
        <taxon>Fungi</taxon>
        <taxon>Fungi incertae sedis</taxon>
        <taxon>Mucoromycota</taxon>
        <taxon>Glomeromycotina</taxon>
        <taxon>Glomeromycetes</taxon>
        <taxon>Glomerales</taxon>
        <taxon>Glomeraceae</taxon>
        <taxon>Rhizophagus</taxon>
    </lineage>
</organism>
<protein>
    <recommendedName>
        <fullName evidence="2">Fungal lipase-type domain-containing protein</fullName>
    </recommendedName>
</protein>
<dbReference type="InterPro" id="IPR002921">
    <property type="entry name" value="Fungal_lipase-type"/>
</dbReference>
<keyword evidence="1" id="KW-0812">Transmembrane</keyword>
<dbReference type="CDD" id="cd00519">
    <property type="entry name" value="Lipase_3"/>
    <property type="match status" value="1"/>
</dbReference>
<dbReference type="Proteomes" id="UP000247702">
    <property type="component" value="Unassembled WGS sequence"/>
</dbReference>
<name>A0A2Z6S4L3_9GLOM</name>
<proteinExistence type="predicted"/>
<dbReference type="InterPro" id="IPR029058">
    <property type="entry name" value="AB_hydrolase_fold"/>
</dbReference>
<evidence type="ECO:0000313" key="4">
    <source>
        <dbReference type="Proteomes" id="UP000247702"/>
    </source>
</evidence>
<dbReference type="InterPro" id="IPR051218">
    <property type="entry name" value="Sec_MonoDiacylglyc_Lipase"/>
</dbReference>
<keyword evidence="4" id="KW-1185">Reference proteome</keyword>
<evidence type="ECO:0000256" key="1">
    <source>
        <dbReference type="SAM" id="Phobius"/>
    </source>
</evidence>
<dbReference type="Gene3D" id="3.40.50.1820">
    <property type="entry name" value="alpha/beta hydrolase"/>
    <property type="match status" value="1"/>
</dbReference>